<dbReference type="EMBL" id="GG666523">
    <property type="protein sequence ID" value="EEN59068.1"/>
    <property type="molecule type" value="Genomic_DNA"/>
</dbReference>
<dbReference type="InParanoid" id="C3YKK0"/>
<feature type="transmembrane region" description="Helical" evidence="3">
    <location>
        <begin position="613"/>
        <end position="632"/>
    </location>
</feature>
<feature type="compositionally biased region" description="Polar residues" evidence="2">
    <location>
        <begin position="519"/>
        <end position="535"/>
    </location>
</feature>
<feature type="transmembrane region" description="Helical" evidence="3">
    <location>
        <begin position="770"/>
        <end position="790"/>
    </location>
</feature>
<dbReference type="InterPro" id="IPR036024">
    <property type="entry name" value="Somatomedin_B-like_dom_sf"/>
</dbReference>
<dbReference type="AlphaFoldDB" id="C3YKK0"/>
<dbReference type="PANTHER" id="PTHR45902:SF1">
    <property type="entry name" value="LATROPHILIN RECEPTOR-LIKE PROTEIN A"/>
    <property type="match status" value="1"/>
</dbReference>
<feature type="transmembrane region" description="Helical" evidence="3">
    <location>
        <begin position="678"/>
        <end position="700"/>
    </location>
</feature>
<evidence type="ECO:0000256" key="2">
    <source>
        <dbReference type="SAM" id="MobiDB-lite"/>
    </source>
</evidence>
<keyword evidence="1" id="KW-1015">Disulfide bond</keyword>
<gene>
    <name evidence="6" type="ORF">BRAFLDRAFT_116973</name>
</gene>
<feature type="domain" description="SMB" evidence="5">
    <location>
        <begin position="153"/>
        <end position="194"/>
    </location>
</feature>
<feature type="transmembrane region" description="Helical" evidence="3">
    <location>
        <begin position="578"/>
        <end position="601"/>
    </location>
</feature>
<feature type="region of interest" description="Disordered" evidence="2">
    <location>
        <begin position="515"/>
        <end position="535"/>
    </location>
</feature>
<dbReference type="InterPro" id="IPR001212">
    <property type="entry name" value="Somatomedin_B_dom"/>
</dbReference>
<sequence>MSGTRASPLWLLVFSAIAMLYAEEVSSLSRGFRPPVSEPDGAVGCSLQANRPKPADPDAGRSRQRRRGLPSRLPPFLVGRVPPIRWYPETTPHTHGTSAAAIAVGATTEPVVTESVAVATESVQTVHPATHADKADQREKGDEEHGEFAGCGELESCAGRCGEWNSTFNCQCDPDCHEFDDCCRDHHTECGTTNNGTGGDRGAVKVIMADSCRWRCEDDTSDWPCSCVAGCVRAGNCCADHHLFCTQNDTREEEHPDDRKPLKCIGTPGFHGYYWMVATCPPAAQDATVRNMCEGPSDPDEDALRHLPVFDPTTGTSYRNLYCAYCNNATKKLSWVGYVMCSMGGTIRRMVSRPVNNPFCDWELVPRVMERSCVPRSIDKSPNSSCDKDRCFSYTANVYLHGPTGVKKYRNIDCARCASASLWPNVTCFSDEASELDLGYARAQSIRILFDFSEMNRTKTQLNDRTGTRSCPFGKVYDPFRLSCRSLVHDESFRHTIFNITGARLGKINTKSRIPIKGNMQSDNSEDTTQTSGISLLPSHNSIDFGKRPTEESSTYATWPNVQSLPTIMLPLSGRGTVLIVANSSSMLLLLVFGLIHTLIGKSRRSPGSVLRLHLVLALFLFHGGQTAGQVVDSSGGPWKMVVACTMLFCLVSKLTATIKFGAASTRCRPTGLSATTACAPLVLIWAVSGVVTLTAIILYDPQPPCFGPSHGPFDGVISCSTAPYATITSYGGVLLLSTAADVFFTSAICRSRLTTRHPKLSKKELMEAFWVSALLTVVFTANLIISAFSFQTVSYVTTLASSLLGSLVAAVYLFNMGTKQSKKENLDGCNQDENASSMGSSISLVSFRQIAQ</sequence>
<evidence type="ECO:0000313" key="6">
    <source>
        <dbReference type="EMBL" id="EEN59068.1"/>
    </source>
</evidence>
<dbReference type="PROSITE" id="PS50958">
    <property type="entry name" value="SMB_2"/>
    <property type="match status" value="2"/>
</dbReference>
<reference evidence="6" key="1">
    <citation type="journal article" date="2008" name="Nature">
        <title>The amphioxus genome and the evolution of the chordate karyotype.</title>
        <authorList>
            <consortium name="US DOE Joint Genome Institute (JGI-PGF)"/>
            <person name="Putnam N.H."/>
            <person name="Butts T."/>
            <person name="Ferrier D.E.K."/>
            <person name="Furlong R.F."/>
            <person name="Hellsten U."/>
            <person name="Kawashima T."/>
            <person name="Robinson-Rechavi M."/>
            <person name="Shoguchi E."/>
            <person name="Terry A."/>
            <person name="Yu J.-K."/>
            <person name="Benito-Gutierrez E.L."/>
            <person name="Dubchak I."/>
            <person name="Garcia-Fernandez J."/>
            <person name="Gibson-Brown J.J."/>
            <person name="Grigoriev I.V."/>
            <person name="Horton A.C."/>
            <person name="de Jong P.J."/>
            <person name="Jurka J."/>
            <person name="Kapitonov V.V."/>
            <person name="Kohara Y."/>
            <person name="Kuroki Y."/>
            <person name="Lindquist E."/>
            <person name="Lucas S."/>
            <person name="Osoegawa K."/>
            <person name="Pennacchio L.A."/>
            <person name="Salamov A.A."/>
            <person name="Satou Y."/>
            <person name="Sauka-Spengler T."/>
            <person name="Schmutz J."/>
            <person name="Shin-I T."/>
            <person name="Toyoda A."/>
            <person name="Bronner-Fraser M."/>
            <person name="Fujiyama A."/>
            <person name="Holland L.Z."/>
            <person name="Holland P.W.H."/>
            <person name="Satoh N."/>
            <person name="Rokhsar D.S."/>
        </authorList>
    </citation>
    <scope>NUCLEOTIDE SEQUENCE [LARGE SCALE GENOMIC DNA]</scope>
    <source>
        <strain evidence="6">S238N-H82</strain>
        <tissue evidence="6">Testes</tissue>
    </source>
</reference>
<dbReference type="InterPro" id="IPR053231">
    <property type="entry name" value="GPCR_LN-TM7"/>
</dbReference>
<feature type="region of interest" description="Disordered" evidence="2">
    <location>
        <begin position="35"/>
        <end position="74"/>
    </location>
</feature>
<keyword evidence="3" id="KW-1133">Transmembrane helix</keyword>
<evidence type="ECO:0000256" key="3">
    <source>
        <dbReference type="SAM" id="Phobius"/>
    </source>
</evidence>
<dbReference type="Gene3D" id="4.10.410.20">
    <property type="match status" value="2"/>
</dbReference>
<proteinExistence type="predicted"/>
<name>C3YKK0_BRAFL</name>
<dbReference type="SMART" id="SM00201">
    <property type="entry name" value="SO"/>
    <property type="match status" value="2"/>
</dbReference>
<feature type="domain" description="SMB" evidence="5">
    <location>
        <begin position="208"/>
        <end position="249"/>
    </location>
</feature>
<dbReference type="Pfam" id="PF01033">
    <property type="entry name" value="Somatomedin_B"/>
    <property type="match status" value="1"/>
</dbReference>
<keyword evidence="3" id="KW-0472">Membrane</keyword>
<keyword evidence="4" id="KW-0732">Signal</keyword>
<dbReference type="PANTHER" id="PTHR45902">
    <property type="entry name" value="LATROPHILIN RECEPTOR-LIKE PROTEIN A"/>
    <property type="match status" value="1"/>
</dbReference>
<evidence type="ECO:0000256" key="1">
    <source>
        <dbReference type="ARBA" id="ARBA00023157"/>
    </source>
</evidence>
<feature type="signal peptide" evidence="4">
    <location>
        <begin position="1"/>
        <end position="22"/>
    </location>
</feature>
<evidence type="ECO:0000259" key="5">
    <source>
        <dbReference type="PROSITE" id="PS50958"/>
    </source>
</evidence>
<feature type="transmembrane region" description="Helical" evidence="3">
    <location>
        <begin position="731"/>
        <end position="750"/>
    </location>
</feature>
<feature type="chain" id="PRO_5002935342" description="SMB domain-containing protein" evidence="4">
    <location>
        <begin position="23"/>
        <end position="853"/>
    </location>
</feature>
<dbReference type="SUPFAM" id="SSF90188">
    <property type="entry name" value="Somatomedin B domain"/>
    <property type="match status" value="2"/>
</dbReference>
<evidence type="ECO:0000256" key="4">
    <source>
        <dbReference type="SAM" id="SignalP"/>
    </source>
</evidence>
<feature type="transmembrane region" description="Helical" evidence="3">
    <location>
        <begin position="796"/>
        <end position="815"/>
    </location>
</feature>
<accession>C3YKK0</accession>
<protein>
    <recommendedName>
        <fullName evidence="5">SMB domain-containing protein</fullName>
    </recommendedName>
</protein>
<organism>
    <name type="scientific">Branchiostoma floridae</name>
    <name type="common">Florida lancelet</name>
    <name type="synonym">Amphioxus</name>
    <dbReference type="NCBI Taxonomy" id="7739"/>
    <lineage>
        <taxon>Eukaryota</taxon>
        <taxon>Metazoa</taxon>
        <taxon>Chordata</taxon>
        <taxon>Cephalochordata</taxon>
        <taxon>Leptocardii</taxon>
        <taxon>Amphioxiformes</taxon>
        <taxon>Branchiostomatidae</taxon>
        <taxon>Branchiostoma</taxon>
    </lineage>
</organism>
<feature type="transmembrane region" description="Helical" evidence="3">
    <location>
        <begin position="638"/>
        <end position="657"/>
    </location>
</feature>
<keyword evidence="3" id="KW-0812">Transmembrane</keyword>